<sequence length="234" mass="26490">MNSFCKPYPNLSLWQQKRRIEDLTANDLAWIAMRIDVSNRNNPDNFIDARASMDIRDNSRSGDSSDDSSSDEPEDAFDLKCFIRDYCLTHGITRDATRGLLSGLREAGPDELPRNPRNLLQTPKTPVQTKPIGLCGRCIQDGINIGRRRVLLQNDVPLQTYENYRAGVPPKYANSESPFDGVVDVINDIPIDPMHLYHLGVGKKHLRLSVVSMKRAGTDALMIQFDEDYVRLKE</sequence>
<reference evidence="1" key="1">
    <citation type="submission" date="2023-04" db="EMBL/GenBank/DDBJ databases">
        <title>A chromosome-level genome assembly of the parasitoid wasp Eretmocerus hayati.</title>
        <authorList>
            <person name="Zhong Y."/>
            <person name="Liu S."/>
            <person name="Liu Y."/>
        </authorList>
    </citation>
    <scope>NUCLEOTIDE SEQUENCE</scope>
    <source>
        <strain evidence="1">ZJU_SS_LIU_2023</strain>
    </source>
</reference>
<evidence type="ECO:0000313" key="2">
    <source>
        <dbReference type="Proteomes" id="UP001239111"/>
    </source>
</evidence>
<proteinExistence type="predicted"/>
<accession>A0ACC2P0Z4</accession>
<dbReference type="Proteomes" id="UP001239111">
    <property type="component" value="Chromosome 2"/>
</dbReference>
<protein>
    <submittedName>
        <fullName evidence="1">Uncharacterized protein</fullName>
    </submittedName>
</protein>
<organism evidence="1 2">
    <name type="scientific">Eretmocerus hayati</name>
    <dbReference type="NCBI Taxonomy" id="131215"/>
    <lineage>
        <taxon>Eukaryota</taxon>
        <taxon>Metazoa</taxon>
        <taxon>Ecdysozoa</taxon>
        <taxon>Arthropoda</taxon>
        <taxon>Hexapoda</taxon>
        <taxon>Insecta</taxon>
        <taxon>Pterygota</taxon>
        <taxon>Neoptera</taxon>
        <taxon>Endopterygota</taxon>
        <taxon>Hymenoptera</taxon>
        <taxon>Apocrita</taxon>
        <taxon>Proctotrupomorpha</taxon>
        <taxon>Chalcidoidea</taxon>
        <taxon>Aphelinidae</taxon>
        <taxon>Aphelininae</taxon>
        <taxon>Eretmocerus</taxon>
    </lineage>
</organism>
<evidence type="ECO:0000313" key="1">
    <source>
        <dbReference type="EMBL" id="KAJ8676122.1"/>
    </source>
</evidence>
<keyword evidence="2" id="KW-1185">Reference proteome</keyword>
<gene>
    <name evidence="1" type="ORF">QAD02_011908</name>
</gene>
<comment type="caution">
    <text evidence="1">The sequence shown here is derived from an EMBL/GenBank/DDBJ whole genome shotgun (WGS) entry which is preliminary data.</text>
</comment>
<dbReference type="EMBL" id="CM056742">
    <property type="protein sequence ID" value="KAJ8676122.1"/>
    <property type="molecule type" value="Genomic_DNA"/>
</dbReference>
<name>A0ACC2P0Z4_9HYME</name>